<feature type="binding site" evidence="5">
    <location>
        <position position="127"/>
    </location>
    <ligand>
        <name>substrate</name>
    </ligand>
</feature>
<dbReference type="Pfam" id="PF00842">
    <property type="entry name" value="Ala_racemase_C"/>
    <property type="match status" value="1"/>
</dbReference>
<dbReference type="SMART" id="SM01005">
    <property type="entry name" value="Ala_racemase_C"/>
    <property type="match status" value="1"/>
</dbReference>
<keyword evidence="3" id="KW-0413">Isomerase</keyword>
<dbReference type="Pfam" id="PF01168">
    <property type="entry name" value="Ala_racemase_N"/>
    <property type="match status" value="1"/>
</dbReference>
<dbReference type="EMBL" id="MFEL01000014">
    <property type="protein sequence ID" value="OGE80923.1"/>
    <property type="molecule type" value="Genomic_DNA"/>
</dbReference>
<reference evidence="7 8" key="1">
    <citation type="journal article" date="2016" name="Nat. Commun.">
        <title>Thousands of microbial genomes shed light on interconnected biogeochemical processes in an aquifer system.</title>
        <authorList>
            <person name="Anantharaman K."/>
            <person name="Brown C.T."/>
            <person name="Hug L.A."/>
            <person name="Sharon I."/>
            <person name="Castelle C.J."/>
            <person name="Probst A.J."/>
            <person name="Thomas B.C."/>
            <person name="Singh A."/>
            <person name="Wilkins M.J."/>
            <person name="Karaoz U."/>
            <person name="Brodie E.L."/>
            <person name="Williams K.H."/>
            <person name="Hubbard S.S."/>
            <person name="Banfield J.F."/>
        </authorList>
    </citation>
    <scope>NUCLEOTIDE SEQUENCE [LARGE SCALE GENOMIC DNA]</scope>
</reference>
<dbReference type="Gene3D" id="3.20.20.10">
    <property type="entry name" value="Alanine racemase"/>
    <property type="match status" value="1"/>
</dbReference>
<dbReference type="InterPro" id="IPR001608">
    <property type="entry name" value="Ala_racemase_N"/>
</dbReference>
<feature type="domain" description="Alanine racemase C-terminal" evidence="6">
    <location>
        <begin position="221"/>
        <end position="349"/>
    </location>
</feature>
<comment type="cofactor">
    <cofactor evidence="1 4">
        <name>pyridoxal 5'-phosphate</name>
        <dbReference type="ChEBI" id="CHEBI:597326"/>
    </cofactor>
</comment>
<comment type="caution">
    <text evidence="7">The sequence shown here is derived from an EMBL/GenBank/DDBJ whole genome shotgun (WGS) entry which is preliminary data.</text>
</comment>
<evidence type="ECO:0000256" key="1">
    <source>
        <dbReference type="ARBA" id="ARBA00001933"/>
    </source>
</evidence>
<evidence type="ECO:0000256" key="4">
    <source>
        <dbReference type="PIRSR" id="PIRSR600821-50"/>
    </source>
</evidence>
<evidence type="ECO:0000256" key="2">
    <source>
        <dbReference type="ARBA" id="ARBA00022898"/>
    </source>
</evidence>
<protein>
    <submittedName>
        <fullName evidence="7">Alanine racemase</fullName>
    </submittedName>
</protein>
<feature type="binding site" evidence="5">
    <location>
        <position position="290"/>
    </location>
    <ligand>
        <name>substrate</name>
    </ligand>
</feature>
<dbReference type="CDD" id="cd00430">
    <property type="entry name" value="PLPDE_III_AR"/>
    <property type="match status" value="1"/>
</dbReference>
<sequence length="349" mass="38715">MVEILISQKKLIGNLRYYQQLYPEVSVAPVLKSNAYGHGLVEVAEILDKENLPFFCVDSLYEALLLRKLGIRTKILVIGYTSPSNINAGKQKDFSFAITSLSHLQDLAQNLKNPTEFHLKIDTGMHRQGITMRELPEAALIIKSSGKINLAGIYSHLSDAADEAFTRQQIVHWNKAVADLRKDFPELRFFHLSATSGVRFSKEISANAIRIGLGLYLANPVLCLRSIVTSVKNVDKGEFVGYDRTLQAVQPMKIATVPVGYFEGVDLRLSNRGYFKVNDIFCPIAGRVSMNITTIDASSISSIKAGETVTVISNQPEDLNSAENIAKICGTIPYEILIHIPSYLRRTVV</sequence>
<proteinExistence type="predicted"/>
<keyword evidence="2 4" id="KW-0663">Pyridoxal phosphate</keyword>
<dbReference type="PANTHER" id="PTHR30511:SF0">
    <property type="entry name" value="ALANINE RACEMASE, CATABOLIC-RELATED"/>
    <property type="match status" value="1"/>
</dbReference>
<dbReference type="InterPro" id="IPR029066">
    <property type="entry name" value="PLP-binding_barrel"/>
</dbReference>
<dbReference type="NCBIfam" id="TIGR00492">
    <property type="entry name" value="alr"/>
    <property type="match status" value="1"/>
</dbReference>
<accession>A0A1F5NTI8</accession>
<dbReference type="AlphaFoldDB" id="A0A1F5NTI8"/>
<dbReference type="SUPFAM" id="SSF51419">
    <property type="entry name" value="PLP-binding barrel"/>
    <property type="match status" value="1"/>
</dbReference>
<dbReference type="GO" id="GO:0005829">
    <property type="term" value="C:cytosol"/>
    <property type="evidence" value="ECO:0007669"/>
    <property type="project" value="TreeGrafter"/>
</dbReference>
<dbReference type="Proteomes" id="UP000178892">
    <property type="component" value="Unassembled WGS sequence"/>
</dbReference>
<dbReference type="GO" id="GO:0030170">
    <property type="term" value="F:pyridoxal phosphate binding"/>
    <property type="evidence" value="ECO:0007669"/>
    <property type="project" value="TreeGrafter"/>
</dbReference>
<organism evidence="7 8">
    <name type="scientific">Candidatus Doudnabacteria bacterium RIFCSPHIGHO2_01_FULL_46_24</name>
    <dbReference type="NCBI Taxonomy" id="1817825"/>
    <lineage>
        <taxon>Bacteria</taxon>
        <taxon>Candidatus Doudnaibacteriota</taxon>
    </lineage>
</organism>
<dbReference type="PANTHER" id="PTHR30511">
    <property type="entry name" value="ALANINE RACEMASE"/>
    <property type="match status" value="1"/>
</dbReference>
<evidence type="ECO:0000256" key="3">
    <source>
        <dbReference type="ARBA" id="ARBA00023235"/>
    </source>
</evidence>
<dbReference type="InterPro" id="IPR000821">
    <property type="entry name" value="Ala_racemase"/>
</dbReference>
<gene>
    <name evidence="7" type="ORF">A2720_00465</name>
</gene>
<dbReference type="InterPro" id="IPR009006">
    <property type="entry name" value="Ala_racemase/Decarboxylase_C"/>
</dbReference>
<dbReference type="InterPro" id="IPR011079">
    <property type="entry name" value="Ala_racemase_C"/>
</dbReference>
<dbReference type="STRING" id="1817825.A2720_00465"/>
<evidence type="ECO:0000313" key="8">
    <source>
        <dbReference type="Proteomes" id="UP000178892"/>
    </source>
</evidence>
<dbReference type="GO" id="GO:0030632">
    <property type="term" value="P:D-alanine biosynthetic process"/>
    <property type="evidence" value="ECO:0007669"/>
    <property type="project" value="TreeGrafter"/>
</dbReference>
<evidence type="ECO:0000259" key="6">
    <source>
        <dbReference type="SMART" id="SM01005"/>
    </source>
</evidence>
<dbReference type="SUPFAM" id="SSF50621">
    <property type="entry name" value="Alanine racemase C-terminal domain-like"/>
    <property type="match status" value="1"/>
</dbReference>
<dbReference type="PRINTS" id="PR00992">
    <property type="entry name" value="ALARACEMASE"/>
</dbReference>
<evidence type="ECO:0000313" key="7">
    <source>
        <dbReference type="EMBL" id="OGE80923.1"/>
    </source>
</evidence>
<feature type="modified residue" description="N6-(pyridoxal phosphate)lysine" evidence="4">
    <location>
        <position position="32"/>
    </location>
</feature>
<evidence type="ECO:0000256" key="5">
    <source>
        <dbReference type="PIRSR" id="PIRSR600821-52"/>
    </source>
</evidence>
<dbReference type="GO" id="GO:0008784">
    <property type="term" value="F:alanine racemase activity"/>
    <property type="evidence" value="ECO:0007669"/>
    <property type="project" value="InterPro"/>
</dbReference>
<dbReference type="Gene3D" id="2.40.37.10">
    <property type="entry name" value="Lyase, Ornithine Decarboxylase, Chain A, domain 1"/>
    <property type="match status" value="1"/>
</dbReference>
<name>A0A1F5NTI8_9BACT</name>